<keyword evidence="2" id="KW-1185">Reference proteome</keyword>
<dbReference type="Proteomes" id="UP000471465">
    <property type="component" value="Unassembled WGS sequence"/>
</dbReference>
<reference evidence="1 2" key="1">
    <citation type="submission" date="2019-09" db="EMBL/GenBank/DDBJ databases">
        <title>Draft genome sequence of Psychrobacter nivimaris LAMA 639, in search for biotechnological relevant genes.</title>
        <authorList>
            <person name="Lima A.O.S."/>
            <person name="Staloch B.E.K."/>
            <person name="Freitas R.C."/>
            <person name="Niero H."/>
            <person name="Silva M.A.C."/>
        </authorList>
    </citation>
    <scope>NUCLEOTIDE SEQUENCE [LARGE SCALE GENOMIC DNA]</scope>
    <source>
        <strain evidence="1 2">LAMA 639</strain>
    </source>
</reference>
<proteinExistence type="predicted"/>
<evidence type="ECO:0008006" key="3">
    <source>
        <dbReference type="Google" id="ProtNLM"/>
    </source>
</evidence>
<evidence type="ECO:0000313" key="1">
    <source>
        <dbReference type="EMBL" id="KAF0569531.1"/>
    </source>
</evidence>
<comment type="caution">
    <text evidence="1">The sequence shown here is derived from an EMBL/GenBank/DDBJ whole genome shotgun (WGS) entry which is preliminary data.</text>
</comment>
<dbReference type="AlphaFoldDB" id="A0A6N7C2N9"/>
<protein>
    <recommendedName>
        <fullName evidence="3">Virion morphogenesis protein</fullName>
    </recommendedName>
</protein>
<accession>A0A6N7C2N9</accession>
<dbReference type="RefSeq" id="WP_160021206.1">
    <property type="nucleotide sequence ID" value="NZ_VZIZ01000007.1"/>
</dbReference>
<dbReference type="EMBL" id="VZIZ01000007">
    <property type="protein sequence ID" value="KAF0569531.1"/>
    <property type="molecule type" value="Genomic_DNA"/>
</dbReference>
<gene>
    <name evidence="1" type="ORF">FQV37_2556</name>
</gene>
<dbReference type="InterPro" id="IPR006522">
    <property type="entry name" value="Phage_virion_morphogenesis"/>
</dbReference>
<name>A0A6N7C2N9_9GAMM</name>
<organism evidence="1 2">
    <name type="scientific">Psychrobacter nivimaris</name>
    <dbReference type="NCBI Taxonomy" id="281738"/>
    <lineage>
        <taxon>Bacteria</taxon>
        <taxon>Pseudomonadati</taxon>
        <taxon>Pseudomonadota</taxon>
        <taxon>Gammaproteobacteria</taxon>
        <taxon>Moraxellales</taxon>
        <taxon>Moraxellaceae</taxon>
        <taxon>Psychrobacter</taxon>
    </lineage>
</organism>
<sequence length="145" mass="16553">MFDAELSGGDEIIRRLGDLYFDSKKMQKFSRLAGAEMVHQTEERFANQHDLQRQPWLPSQRAIADNGKTLRDTGRLMASLTYIALPDGVKWGTNVVYARMMHYGGKKALFPHLWGDIPARPYLGMNDNDRASVLNIINRIMDVDL</sequence>
<dbReference type="Pfam" id="PF05069">
    <property type="entry name" value="Phage_tail_S"/>
    <property type="match status" value="1"/>
</dbReference>
<evidence type="ECO:0000313" key="2">
    <source>
        <dbReference type="Proteomes" id="UP000471465"/>
    </source>
</evidence>